<feature type="binding site" description="axial binding residue" evidence="8">
    <location>
        <position position="517"/>
    </location>
    <ligand>
        <name>heme</name>
        <dbReference type="ChEBI" id="CHEBI:30413"/>
    </ligand>
    <ligandPart>
        <name>Fe</name>
        <dbReference type="ChEBI" id="CHEBI:18248"/>
    </ligandPart>
</feature>
<feature type="transmembrane region" description="Helical" evidence="9">
    <location>
        <begin position="35"/>
        <end position="54"/>
    </location>
</feature>
<keyword evidence="9" id="KW-0472">Membrane</keyword>
<organism evidence="10 11">
    <name type="scientific">Sanghuangporus baumii</name>
    <name type="common">Phellinus baumii</name>
    <dbReference type="NCBI Taxonomy" id="108892"/>
    <lineage>
        <taxon>Eukaryota</taxon>
        <taxon>Fungi</taxon>
        <taxon>Dikarya</taxon>
        <taxon>Basidiomycota</taxon>
        <taxon>Agaricomycotina</taxon>
        <taxon>Agaricomycetes</taxon>
        <taxon>Hymenochaetales</taxon>
        <taxon>Hymenochaetaceae</taxon>
        <taxon>Sanghuangporus</taxon>
    </lineage>
</organism>
<sequence>MRILELPFRDAILLDVACALAVHAFYRKYEPDASAFFAQFILLVAVPSIPAVSLRHFQDSVGLGILAAYIIFYFSLITSIILYRLSPWHPLAKYPGPVLAKISKLWITYRQARGKLHLDLKELHDKYGLYVRIAPNEISIIDASVVSSCLTNGMPKGPIWTARVPPSSSPSLIAIRSTHEHNRRRKRWNRGFNSAALKGYEPTVQRRALQFIGELEKRSVKNGIASVNLAEWISFFATDFMGDMAFGGGFELMRDGGDKDGVWTLIESGLRSSAIYQHLPWITPLLFRLPFAKQNLLRFRQFGVQRASERKAKGSVTKDLFYHLIDEDNIDKDPPTDAEIVADGILVILAGSDTTSTTLSGLFYYLLSNRLDYRRLQKEIDTAFPPGEGDPFDTLKLSELPFLNAVINETMRLQPPLPAYLQRSPEAGTGGKMIGDKFISEGTAVVVPPYTLFRHPAYFSPATETFWPDRWLPNGIPKRNPYSSSSVKEDILDSKYDGEIVTNQAAFIPFSYGPANCAGRALALTEMRIIVALTMQRFEIQFAPGFDPKEWEEHLKDFFVMSNGPLPVTLTPRR</sequence>
<dbReference type="PRINTS" id="PR00465">
    <property type="entry name" value="EP450IV"/>
</dbReference>
<feature type="transmembrane region" description="Helical" evidence="9">
    <location>
        <begin position="61"/>
        <end position="83"/>
    </location>
</feature>
<keyword evidence="11" id="KW-1185">Reference proteome</keyword>
<dbReference type="GO" id="GO:0020037">
    <property type="term" value="F:heme binding"/>
    <property type="evidence" value="ECO:0007669"/>
    <property type="project" value="InterPro"/>
</dbReference>
<accession>A0A9Q5HVE6</accession>
<evidence type="ECO:0000256" key="8">
    <source>
        <dbReference type="PIRSR" id="PIRSR602403-1"/>
    </source>
</evidence>
<protein>
    <submittedName>
        <fullName evidence="10">High nitrogen upregulated cytochrome P450 monooxygenase 2</fullName>
    </submittedName>
</protein>
<keyword evidence="4 8" id="KW-0479">Metal-binding</keyword>
<name>A0A9Q5HVE6_SANBA</name>
<dbReference type="InterPro" id="IPR002403">
    <property type="entry name" value="Cyt_P450_E_grp-IV"/>
</dbReference>
<dbReference type="CDD" id="cd11061">
    <property type="entry name" value="CYP67-like"/>
    <property type="match status" value="1"/>
</dbReference>
<comment type="cofactor">
    <cofactor evidence="1 8">
        <name>heme</name>
        <dbReference type="ChEBI" id="CHEBI:30413"/>
    </cofactor>
</comment>
<evidence type="ECO:0000256" key="7">
    <source>
        <dbReference type="ARBA" id="ARBA00023033"/>
    </source>
</evidence>
<proteinExistence type="inferred from homology"/>
<dbReference type="InterPro" id="IPR001128">
    <property type="entry name" value="Cyt_P450"/>
</dbReference>
<evidence type="ECO:0000256" key="4">
    <source>
        <dbReference type="ARBA" id="ARBA00022723"/>
    </source>
</evidence>
<keyword evidence="9" id="KW-1133">Transmembrane helix</keyword>
<dbReference type="OrthoDB" id="6692864at2759"/>
<dbReference type="GO" id="GO:0016705">
    <property type="term" value="F:oxidoreductase activity, acting on paired donors, with incorporation or reduction of molecular oxygen"/>
    <property type="evidence" value="ECO:0007669"/>
    <property type="project" value="InterPro"/>
</dbReference>
<dbReference type="GO" id="GO:0004497">
    <property type="term" value="F:monooxygenase activity"/>
    <property type="evidence" value="ECO:0007669"/>
    <property type="project" value="UniProtKB-KW"/>
</dbReference>
<comment type="caution">
    <text evidence="10">The sequence shown here is derived from an EMBL/GenBank/DDBJ whole genome shotgun (WGS) entry which is preliminary data.</text>
</comment>
<dbReference type="PRINTS" id="PR00385">
    <property type="entry name" value="P450"/>
</dbReference>
<evidence type="ECO:0000256" key="5">
    <source>
        <dbReference type="ARBA" id="ARBA00023002"/>
    </source>
</evidence>
<evidence type="ECO:0000313" key="11">
    <source>
        <dbReference type="Proteomes" id="UP000757232"/>
    </source>
</evidence>
<dbReference type="PANTHER" id="PTHR24305:SF187">
    <property type="entry name" value="P450, PUTATIVE (EUROFUNG)-RELATED"/>
    <property type="match status" value="1"/>
</dbReference>
<keyword evidence="8" id="KW-0349">Heme</keyword>
<evidence type="ECO:0000313" key="10">
    <source>
        <dbReference type="EMBL" id="OCB86512.1"/>
    </source>
</evidence>
<keyword evidence="6 8" id="KW-0408">Iron</keyword>
<evidence type="ECO:0000256" key="9">
    <source>
        <dbReference type="SAM" id="Phobius"/>
    </source>
</evidence>
<dbReference type="Pfam" id="PF00067">
    <property type="entry name" value="p450"/>
    <property type="match status" value="1"/>
</dbReference>
<dbReference type="Gene3D" id="1.10.630.10">
    <property type="entry name" value="Cytochrome P450"/>
    <property type="match status" value="1"/>
</dbReference>
<evidence type="ECO:0000256" key="1">
    <source>
        <dbReference type="ARBA" id="ARBA00001971"/>
    </source>
</evidence>
<evidence type="ECO:0000256" key="6">
    <source>
        <dbReference type="ARBA" id="ARBA00023004"/>
    </source>
</evidence>
<dbReference type="PANTHER" id="PTHR24305">
    <property type="entry name" value="CYTOCHROME P450"/>
    <property type="match status" value="1"/>
</dbReference>
<keyword evidence="7 10" id="KW-0503">Monooxygenase</keyword>
<gene>
    <name evidence="10" type="ORF">A7U60_g6407</name>
</gene>
<comment type="pathway">
    <text evidence="2">Secondary metabolite biosynthesis.</text>
</comment>
<keyword evidence="9" id="KW-0812">Transmembrane</keyword>
<dbReference type="Proteomes" id="UP000757232">
    <property type="component" value="Unassembled WGS sequence"/>
</dbReference>
<evidence type="ECO:0000256" key="3">
    <source>
        <dbReference type="ARBA" id="ARBA00010617"/>
    </source>
</evidence>
<reference evidence="10" key="1">
    <citation type="submission" date="2016-06" db="EMBL/GenBank/DDBJ databases">
        <title>Draft Genome sequence of the fungus Inonotus baumii.</title>
        <authorList>
            <person name="Zhu H."/>
            <person name="Lin W."/>
        </authorList>
    </citation>
    <scope>NUCLEOTIDE SEQUENCE</scope>
    <source>
        <strain evidence="10">821</strain>
    </source>
</reference>
<keyword evidence="5" id="KW-0560">Oxidoreductase</keyword>
<dbReference type="EMBL" id="LNZH02000201">
    <property type="protein sequence ID" value="OCB86512.1"/>
    <property type="molecule type" value="Genomic_DNA"/>
</dbReference>
<dbReference type="AlphaFoldDB" id="A0A9Q5HVE6"/>
<comment type="similarity">
    <text evidence="3">Belongs to the cytochrome P450 family.</text>
</comment>
<dbReference type="InterPro" id="IPR036396">
    <property type="entry name" value="Cyt_P450_sf"/>
</dbReference>
<evidence type="ECO:0000256" key="2">
    <source>
        <dbReference type="ARBA" id="ARBA00005179"/>
    </source>
</evidence>
<dbReference type="GO" id="GO:0005506">
    <property type="term" value="F:iron ion binding"/>
    <property type="evidence" value="ECO:0007669"/>
    <property type="project" value="InterPro"/>
</dbReference>
<dbReference type="InterPro" id="IPR050121">
    <property type="entry name" value="Cytochrome_P450_monoxygenase"/>
</dbReference>
<dbReference type="SUPFAM" id="SSF48264">
    <property type="entry name" value="Cytochrome P450"/>
    <property type="match status" value="1"/>
</dbReference>